<evidence type="ECO:0000313" key="2">
    <source>
        <dbReference type="Proteomes" id="UP001153076"/>
    </source>
</evidence>
<comment type="caution">
    <text evidence="1">The sequence shown here is derived from an EMBL/GenBank/DDBJ whole genome shotgun (WGS) entry which is preliminary data.</text>
</comment>
<proteinExistence type="predicted"/>
<dbReference type="OrthoDB" id="512018at2759"/>
<accession>A0A9Q1KP08</accession>
<protein>
    <recommendedName>
        <fullName evidence="3">Tail-anchored protein insertion receptor WRB</fullName>
    </recommendedName>
</protein>
<dbReference type="AlphaFoldDB" id="A0A9Q1KP08"/>
<evidence type="ECO:0008006" key="3">
    <source>
        <dbReference type="Google" id="ProtNLM"/>
    </source>
</evidence>
<sequence>MEEVTGRLVAPMIFIIIALVECVSKYVELLTKNGGAMSDEEKKLREEIKQLLKEASTLTQPSTFAQAAKLRRMAAAKEKKLAKYQKRQMMERKSSYDPYMKYVTPVKALTYLVLGVWVWKSSMASVPRELVQPIGGILSFRSSARSKDKVMVHVYGNYLTLVL</sequence>
<dbReference type="GO" id="GO:0071816">
    <property type="term" value="P:tail-anchored membrane protein insertion into ER membrane"/>
    <property type="evidence" value="ECO:0007669"/>
    <property type="project" value="InterPro"/>
</dbReference>
<evidence type="ECO:0000313" key="1">
    <source>
        <dbReference type="EMBL" id="KAJ8446918.1"/>
    </source>
</evidence>
<dbReference type="Pfam" id="PF04420">
    <property type="entry name" value="CHD5"/>
    <property type="match status" value="1"/>
</dbReference>
<name>A0A9Q1KP08_9CARY</name>
<dbReference type="EMBL" id="JAKOGI010000047">
    <property type="protein sequence ID" value="KAJ8446918.1"/>
    <property type="molecule type" value="Genomic_DNA"/>
</dbReference>
<dbReference type="InterPro" id="IPR028945">
    <property type="entry name" value="Get1"/>
</dbReference>
<reference evidence="1" key="1">
    <citation type="submission" date="2022-04" db="EMBL/GenBank/DDBJ databases">
        <title>Carnegiea gigantea Genome sequencing and assembly v2.</title>
        <authorList>
            <person name="Copetti D."/>
            <person name="Sanderson M.J."/>
            <person name="Burquez A."/>
            <person name="Wojciechowski M.F."/>
        </authorList>
    </citation>
    <scope>NUCLEOTIDE SEQUENCE</scope>
    <source>
        <strain evidence="1">SGP5-SGP5p</strain>
        <tissue evidence="1">Aerial part</tissue>
    </source>
</reference>
<organism evidence="1 2">
    <name type="scientific">Carnegiea gigantea</name>
    <dbReference type="NCBI Taxonomy" id="171969"/>
    <lineage>
        <taxon>Eukaryota</taxon>
        <taxon>Viridiplantae</taxon>
        <taxon>Streptophyta</taxon>
        <taxon>Embryophyta</taxon>
        <taxon>Tracheophyta</taxon>
        <taxon>Spermatophyta</taxon>
        <taxon>Magnoliopsida</taxon>
        <taxon>eudicotyledons</taxon>
        <taxon>Gunneridae</taxon>
        <taxon>Pentapetalae</taxon>
        <taxon>Caryophyllales</taxon>
        <taxon>Cactineae</taxon>
        <taxon>Cactaceae</taxon>
        <taxon>Cactoideae</taxon>
        <taxon>Echinocereeae</taxon>
        <taxon>Carnegiea</taxon>
    </lineage>
</organism>
<keyword evidence="2" id="KW-1185">Reference proteome</keyword>
<dbReference type="Proteomes" id="UP001153076">
    <property type="component" value="Unassembled WGS sequence"/>
</dbReference>
<gene>
    <name evidence="1" type="ORF">Cgig2_013219</name>
</gene>